<organism evidence="3 4">
    <name type="scientific">Paraburkholderia phenazinium</name>
    <dbReference type="NCBI Taxonomy" id="60549"/>
    <lineage>
        <taxon>Bacteria</taxon>
        <taxon>Pseudomonadati</taxon>
        <taxon>Pseudomonadota</taxon>
        <taxon>Betaproteobacteria</taxon>
        <taxon>Burkholderiales</taxon>
        <taxon>Burkholderiaceae</taxon>
        <taxon>Paraburkholderia</taxon>
    </lineage>
</organism>
<gene>
    <name evidence="3" type="ORF">SAMN05444165_2853</name>
</gene>
<name>A0A1N6J7B8_9BURK</name>
<proteinExistence type="inferred from homology"/>
<dbReference type="EMBL" id="FSRU01000001">
    <property type="protein sequence ID" value="SIO40049.1"/>
    <property type="molecule type" value="Genomic_DNA"/>
</dbReference>
<evidence type="ECO:0000256" key="2">
    <source>
        <dbReference type="ARBA" id="ARBA00023002"/>
    </source>
</evidence>
<dbReference type="PANTHER" id="PTHR24320:SF148">
    <property type="entry name" value="NAD(P)-BINDING ROSSMANN-FOLD SUPERFAMILY PROTEIN"/>
    <property type="match status" value="1"/>
</dbReference>
<comment type="similarity">
    <text evidence="1">Belongs to the short-chain dehydrogenases/reductases (SDR) family.</text>
</comment>
<dbReference type="RefSeq" id="WP_074296226.1">
    <property type="nucleotide sequence ID" value="NZ_FSRU01000001.1"/>
</dbReference>
<keyword evidence="4" id="KW-1185">Reference proteome</keyword>
<sequence>MLTPQQPLGSGFGAATTTDEVMTGIDLSGKTAIVTGGYSGLGRETARVLRAAGARVIVPARDLSRAREALAGMDVEIAPMDLLDPTSIDAFAASFLESTPALHILVNSAAIMAVPELTRDARGYEYQFATNHLGHFQLTTRLLPTLRNANGARVVSVSSIGHRYSPVFLDDPHFEHRQYIPLAGYGQSKTANILFAVALDQREKAHGVRAFSLHPGAIADTGLGKYIPLEHRVAAGVIDEQGKPVRDPARQLKTIGQGAATQVWCATSQQLNSLGGVYCENVDVAPVMKEQPEKIDMADAMRLTGVVPYAIDPASADDLWELSERLLNW</sequence>
<dbReference type="OrthoDB" id="109589at2"/>
<evidence type="ECO:0000256" key="1">
    <source>
        <dbReference type="ARBA" id="ARBA00006484"/>
    </source>
</evidence>
<evidence type="ECO:0000313" key="4">
    <source>
        <dbReference type="Proteomes" id="UP000185151"/>
    </source>
</evidence>
<keyword evidence="2" id="KW-0560">Oxidoreductase</keyword>
<evidence type="ECO:0000313" key="3">
    <source>
        <dbReference type="EMBL" id="SIO40049.1"/>
    </source>
</evidence>
<protein>
    <submittedName>
        <fullName evidence="3">NAD(P)-dependent dehydrogenase, short-chain alcohol dehydrogenase family</fullName>
    </submittedName>
</protein>
<dbReference type="InterPro" id="IPR002347">
    <property type="entry name" value="SDR_fam"/>
</dbReference>
<dbReference type="InterPro" id="IPR036291">
    <property type="entry name" value="NAD(P)-bd_dom_sf"/>
</dbReference>
<dbReference type="SUPFAM" id="SSF51735">
    <property type="entry name" value="NAD(P)-binding Rossmann-fold domains"/>
    <property type="match status" value="1"/>
</dbReference>
<dbReference type="PANTHER" id="PTHR24320">
    <property type="entry name" value="RETINOL DEHYDROGENASE"/>
    <property type="match status" value="1"/>
</dbReference>
<dbReference type="AlphaFoldDB" id="A0A1N6J7B8"/>
<dbReference type="Proteomes" id="UP000185151">
    <property type="component" value="Unassembled WGS sequence"/>
</dbReference>
<dbReference type="PRINTS" id="PR00081">
    <property type="entry name" value="GDHRDH"/>
</dbReference>
<accession>A0A1N6J7B8</accession>
<dbReference type="GO" id="GO:0016491">
    <property type="term" value="F:oxidoreductase activity"/>
    <property type="evidence" value="ECO:0007669"/>
    <property type="project" value="UniProtKB-KW"/>
</dbReference>
<reference evidence="3 4" key="1">
    <citation type="submission" date="2016-11" db="EMBL/GenBank/DDBJ databases">
        <authorList>
            <person name="Jaros S."/>
            <person name="Januszkiewicz K."/>
            <person name="Wedrychowicz H."/>
        </authorList>
    </citation>
    <scope>NUCLEOTIDE SEQUENCE [LARGE SCALE GENOMIC DNA]</scope>
    <source>
        <strain evidence="3 4">GAS95</strain>
    </source>
</reference>
<dbReference type="Pfam" id="PF00106">
    <property type="entry name" value="adh_short"/>
    <property type="match status" value="1"/>
</dbReference>
<dbReference type="Gene3D" id="3.40.50.720">
    <property type="entry name" value="NAD(P)-binding Rossmann-like Domain"/>
    <property type="match status" value="1"/>
</dbReference>